<dbReference type="SUPFAM" id="SSF81631">
    <property type="entry name" value="PAP/OAS1 substrate-binding domain"/>
    <property type="match status" value="1"/>
</dbReference>
<accession>A0A836LL84</accession>
<feature type="compositionally biased region" description="Low complexity" evidence="3">
    <location>
        <begin position="2305"/>
        <end position="2321"/>
    </location>
</feature>
<feature type="region of interest" description="Disordered" evidence="3">
    <location>
        <begin position="1651"/>
        <end position="1673"/>
    </location>
</feature>
<feature type="compositionally biased region" description="Polar residues" evidence="3">
    <location>
        <begin position="2401"/>
        <end position="2421"/>
    </location>
</feature>
<dbReference type="Pfam" id="PF01909">
    <property type="entry name" value="NTP_transf_2"/>
    <property type="match status" value="1"/>
</dbReference>
<feature type="region of interest" description="Disordered" evidence="3">
    <location>
        <begin position="966"/>
        <end position="996"/>
    </location>
</feature>
<dbReference type="InterPro" id="IPR002058">
    <property type="entry name" value="PAP_assoc"/>
</dbReference>
<sequence length="2617" mass="274366">MKGKSDNLPAPLAGPSLSTSYAGQMPKATMPGLSDAAGQPPLVDVGTAGAGAMQIRFGGGGGGGGNPTHMNGYGYPQLHHPQQSTTQQHYAASSLLQQQQPMEAYSYYGPSSMASLPYQQQQQQQQRPHSRLPTSRLDSSAAATATTPNTSCSGISVQALPTSVAANTSLTGATATMFEPVTTTMSSSSGRATPSPQRAPGLHRGRGAAAAAKAQVQAAAAAGHVSPSSLLPLRSSQIPILGLGTSPTANAEGSIGADTGASSATTSTATAGGATHYSVQRADAPSSNPNAKNNAMGMGGTCSPTLSMAPTMSRHHHHRTLSLGHVPLASGQPPHQQLHHFHHHTTNPLGGVNHDGGGGGSINTTHPADMEMPSSMMHGAVPEHVPATNSPHIPPRSQGGASAALSWGSGTNHGYSTTGKQRGATNNSTYSRGSNSNRQSGSRHGHQQQQTMSVMMNNSGNYMNNMYGNLSDLNPHSTGHIGTSGCGVMLMHHNALGVEGGNAGQQPLQQHHHHHPSPQQQQQQQPQIPYYDFITVLPTFVATCLTLQPEDEAIREQLCWTIEAVLRKHINQNAEIRVHGSITTGLALPSSDVDLLAVGYQPMAPLEALQRLSKALLELNEESKNDALRLQELIEAEAQHRRRQLMGEEKERARQAALAAAAGAKVVRAATTPGEDDHRTRESRSSCCGSTDDRRCTSVSLQNLHEGDPDGKCGEGEVKAKEPGTMCDTPSKRLARCGGGSSAKKSPLDATVTSNEVPGMDEVDEAAGSPPDRDLSGHTQCSHSTPRDGKATRVLQRSCSLSPSSPPTDSSTECSSTSPFPLDTRKVFLTANTTVDSEAEFVCLHSESGTGLRFGGTVPGAGATSTCKRGVCHEGNASVGPQPEPDMVAADSEIYDTVDDVEQAEQVFRGQIEKDYSFSTTVDLSGLFAPSMKSSVMLPVVPPTPTTAAAAEAEAAAAGILGVGVRSTSSSSSSGSVRQRSTTLLHDNTSLSSSCGSYPENGGAQLKVGTLLSQPVMAVGLKVGEDNNATHAQIQPEGMAAADEHGSATEAVMESFNVKPAGGAGSATAAEADAAHATAKTVGPSKAAASSTSPEPPTVEATGEKAATASSDAATQTPRVRSVAGGVGKGHFTYVPVYEGPLFFVQSITATRVPVIKLTDKATGTKVDITFAGGEHWRSMQLTRSLLEVFPHARTLILFLKYCVRSLGAGENEPGGVTSFAIYLMVLHFYNECRKRILLLLRERDAAASPPEKRGSATGIDAGEPQNWGTEEAVQRGDAGNNSPSSLATPCAAAAHQNAPPTMGAAPLNLGLLEYMLSEYLARVEQRHEQLIKNTQRKKRAPLDKKGSGDAVESYHSGTDSQEAASALARGSPSPTRVGTGACATIKAVYASNDKERLRAIRQAILGFVGDPATEAAARTSPTTTDAPAAAEESGTERTQELQSIFSAAEECVPGDGVLATLSTINRNISTPSNDQQQQQQHQQQLSRLIENADKGLATGLSTISDEPLVPVTEGAPGRRAPPPHHYILKTVEPQPHEQVLSGESRLGTPCSEEATGRGEKALVVVDTSTVPLMEAASQHTRANVTAAADATRASERPEVSTSIAAATSRVDDTNPEKVCQDSAQPIEMGTTGTAMVFVDGRDKAGIGACRKTEAEAAAAPPPPPPSAPAPASIGAFDVHNDGSDSNAFDAFAVDFLHRQANISDLFLDFCHYYGCAFDYEASGICFTADGDSKVVAKPPLCARRGQHFYMTSPFDPEYDLTARMTHMRDFQWLCWWFAEWGAARQSPQYYGSCSIQYVLQCLSPMSADADCQAVHMALMKQALAATPSPASTAEAVALARNRNVGHGTDGEEPNHGTHAPMHAFQESIGRDQHMRVTQPPQSTSRHSYTTSMSVGGNVNMYGEQQPQVHAMGTSVAAAPPISPHLHPQQEVSLSMSPMHLNSGTCVEHHDSRGGAAVAQRYATAPFPHLQSMMLSHDWRTQTYQQPPQQAGLISTNALDPATYTGRGGFSGATQSSGASTAVKKASPSALRHQGSSGVSTTTTPHETAATRDPSNHSGSLSTSEAGASVATAAAPKHPHGRRPPLQLPCVASREAGDGATSHSATTPMTTETAVAHGYPDRSDDVDGGGGGGSDMTSTTATVSGNRTSAAPLGESLEGTWTSNSAATNTTANTMGGNSLLDRVEEVRASGEEEGEEEEDEASVYDGDGVYGGESVANTTDYLDNQSSYRGVNAAMPQHYQPQLAPRDVQAPRFGEQGVDPLYEAYAPSMTRTGNYGYTALQHQQMPYGNEYMMNRPLSGYVSPQQQQQHQQQQQQQQEQAAAEAAAAAAFYYQAFSQQQQQHQQQPIMCGTGNGFVNPVGSSPSSSYPFQAVYYDVPRHLWQHQQEQQYHTVRHCDSSADNGFAASTTADQEGGSSQRSDGTSSTTATTGSTGRHQQQQQEQQQQQQTFAHTPYMGYPNVVFGGVGGVQQTATTWPGSGCGGGCGTPQTQHTTTTVVLQPKASYPNAAVATATATGSSVNTSSSVGVGLNPSEQQQQQQSSYKGRRRRASQHHSVSGGGGTSQQRGQQQAILPYQQTQQQQINFEVGVGEGLANGAGSSGTAGAEASGGAGEATQV</sequence>
<dbReference type="Proteomes" id="UP000674318">
    <property type="component" value="Unassembled WGS sequence"/>
</dbReference>
<dbReference type="EMBL" id="JAFJZO010000004">
    <property type="protein sequence ID" value="KAG5511646.1"/>
    <property type="molecule type" value="Genomic_DNA"/>
</dbReference>
<feature type="compositionally biased region" description="Acidic residues" evidence="3">
    <location>
        <begin position="2192"/>
        <end position="2203"/>
    </location>
</feature>
<dbReference type="InterPro" id="IPR002934">
    <property type="entry name" value="Polymerase_NTP_transf_dom"/>
</dbReference>
<feature type="compositionally biased region" description="Polar residues" evidence="3">
    <location>
        <begin position="412"/>
        <end position="430"/>
    </location>
</feature>
<feature type="compositionally biased region" description="Low complexity" evidence="3">
    <location>
        <begin position="2012"/>
        <end position="2022"/>
    </location>
</feature>
<dbReference type="GO" id="GO:0046872">
    <property type="term" value="F:metal ion binding"/>
    <property type="evidence" value="ECO:0007669"/>
    <property type="project" value="UniProtKB-KW"/>
</dbReference>
<evidence type="ECO:0000256" key="3">
    <source>
        <dbReference type="SAM" id="MobiDB-lite"/>
    </source>
</evidence>
<feature type="region of interest" description="Disordered" evidence="3">
    <location>
        <begin position="252"/>
        <end position="450"/>
    </location>
</feature>
<feature type="compositionally biased region" description="Pro residues" evidence="3">
    <location>
        <begin position="1660"/>
        <end position="1669"/>
    </location>
</feature>
<keyword evidence="7" id="KW-1185">Reference proteome</keyword>
<protein>
    <recommendedName>
        <fullName evidence="8">Polymerase nucleotidyl transferase domain-containing protein</fullName>
    </recommendedName>
</protein>
<feature type="region of interest" description="Disordered" evidence="3">
    <location>
        <begin position="1272"/>
        <end position="1298"/>
    </location>
</feature>
<feature type="compositionally biased region" description="Low complexity" evidence="3">
    <location>
        <begin position="397"/>
        <end position="410"/>
    </location>
</feature>
<evidence type="ECO:0000259" key="4">
    <source>
        <dbReference type="Pfam" id="PF01909"/>
    </source>
</evidence>
<proteinExistence type="predicted"/>
<feature type="region of interest" description="Disordered" evidence="3">
    <location>
        <begin position="1586"/>
        <end position="1618"/>
    </location>
</feature>
<dbReference type="GO" id="GO:0005730">
    <property type="term" value="C:nucleolus"/>
    <property type="evidence" value="ECO:0007669"/>
    <property type="project" value="TreeGrafter"/>
</dbReference>
<keyword evidence="1" id="KW-0479">Metal-binding</keyword>
<feature type="compositionally biased region" description="Low complexity" evidence="3">
    <location>
        <begin position="1066"/>
        <end position="1081"/>
    </location>
</feature>
<feature type="compositionally biased region" description="Low complexity" evidence="3">
    <location>
        <begin position="1416"/>
        <end position="1431"/>
    </location>
</feature>
<feature type="compositionally biased region" description="Low complexity" evidence="3">
    <location>
        <begin position="2422"/>
        <end position="2448"/>
    </location>
</feature>
<feature type="region of interest" description="Disordered" evidence="3">
    <location>
        <begin position="2005"/>
        <end position="2211"/>
    </location>
</feature>
<feature type="region of interest" description="Disordered" evidence="3">
    <location>
        <begin position="1415"/>
        <end position="1434"/>
    </location>
</feature>
<dbReference type="GeneID" id="94293260"/>
<feature type="compositionally biased region" description="Basic and acidic residues" evidence="3">
    <location>
        <begin position="2182"/>
        <end position="2191"/>
    </location>
</feature>
<feature type="region of interest" description="Disordered" evidence="3">
    <location>
        <begin position="107"/>
        <end position="155"/>
    </location>
</feature>
<dbReference type="InterPro" id="IPR045862">
    <property type="entry name" value="Trf4-like"/>
</dbReference>
<feature type="compositionally biased region" description="Low complexity" evidence="3">
    <location>
        <begin position="253"/>
        <end position="275"/>
    </location>
</feature>
<dbReference type="GO" id="GO:0031499">
    <property type="term" value="C:TRAMP complex"/>
    <property type="evidence" value="ECO:0007669"/>
    <property type="project" value="TreeGrafter"/>
</dbReference>
<comment type="caution">
    <text evidence="6">The sequence shown here is derived from an EMBL/GenBank/DDBJ whole genome shotgun (WGS) entry which is preliminary data.</text>
</comment>
<feature type="region of interest" description="Disordered" evidence="3">
    <location>
        <begin position="1062"/>
        <end position="1117"/>
    </location>
</feature>
<feature type="compositionally biased region" description="Polar residues" evidence="3">
    <location>
        <begin position="80"/>
        <end position="91"/>
    </location>
</feature>
<dbReference type="GO" id="GO:1990817">
    <property type="term" value="F:poly(A) RNA polymerase activity"/>
    <property type="evidence" value="ECO:0007669"/>
    <property type="project" value="InterPro"/>
</dbReference>
<feature type="compositionally biased region" description="Low complexity" evidence="3">
    <location>
        <begin position="139"/>
        <end position="153"/>
    </location>
</feature>
<evidence type="ECO:0000256" key="2">
    <source>
        <dbReference type="ARBA" id="ARBA00022842"/>
    </source>
</evidence>
<feature type="compositionally biased region" description="Low complexity" evidence="3">
    <location>
        <begin position="282"/>
        <end position="295"/>
    </location>
</feature>
<reference evidence="6 7" key="1">
    <citation type="submission" date="2021-02" db="EMBL/GenBank/DDBJ databases">
        <title>Porcisia hertigi Genome sequencing and assembly.</title>
        <authorList>
            <person name="Almutairi H."/>
            <person name="Gatherer D."/>
        </authorList>
    </citation>
    <scope>NUCLEOTIDE SEQUENCE [LARGE SCALE GENOMIC DNA]</scope>
    <source>
        <strain evidence="6 7">C119</strain>
    </source>
</reference>
<feature type="region of interest" description="Disordered" evidence="3">
    <location>
        <begin position="2297"/>
        <end position="2321"/>
    </location>
</feature>
<name>A0A836LL84_9TRYP</name>
<evidence type="ECO:0000313" key="7">
    <source>
        <dbReference type="Proteomes" id="UP000674318"/>
    </source>
</evidence>
<feature type="region of interest" description="Disordered" evidence="3">
    <location>
        <begin position="182"/>
        <end position="207"/>
    </location>
</feature>
<feature type="region of interest" description="Disordered" evidence="3">
    <location>
        <begin position="2516"/>
        <end position="2571"/>
    </location>
</feature>
<dbReference type="PANTHER" id="PTHR23092:SF47">
    <property type="entry name" value="POLYMERASE SIGMA, PUTATIVE-RELATED"/>
    <property type="match status" value="1"/>
</dbReference>
<dbReference type="OrthoDB" id="273917at2759"/>
<feature type="compositionally biased region" description="Low complexity" evidence="3">
    <location>
        <begin position="2062"/>
        <end position="2075"/>
    </location>
</feature>
<dbReference type="Pfam" id="PF03828">
    <property type="entry name" value="PAP_assoc"/>
    <property type="match status" value="1"/>
</dbReference>
<feature type="compositionally biased region" description="Low complexity" evidence="3">
    <location>
        <begin position="966"/>
        <end position="983"/>
    </location>
</feature>
<feature type="compositionally biased region" description="Polar residues" evidence="3">
    <location>
        <begin position="2101"/>
        <end position="2113"/>
    </location>
</feature>
<dbReference type="PANTHER" id="PTHR23092">
    <property type="entry name" value="POLY(A) RNA POLYMERASE"/>
    <property type="match status" value="1"/>
</dbReference>
<feature type="compositionally biased region" description="Low complexity" evidence="3">
    <location>
        <begin position="517"/>
        <end position="526"/>
    </location>
</feature>
<feature type="compositionally biased region" description="Polar residues" evidence="3">
    <location>
        <begin position="984"/>
        <end position="996"/>
    </location>
</feature>
<feature type="compositionally biased region" description="Low complexity" evidence="3">
    <location>
        <begin position="798"/>
        <end position="818"/>
    </location>
</feature>
<gene>
    <name evidence="6" type="ORF">JKF63_07243</name>
</gene>
<feature type="region of interest" description="Disordered" evidence="3">
    <location>
        <begin position="664"/>
        <end position="818"/>
    </location>
</feature>
<feature type="domain" description="Polymerase nucleotidyl transferase" evidence="4">
    <location>
        <begin position="560"/>
        <end position="621"/>
    </location>
</feature>
<keyword evidence="2" id="KW-0460">Magnesium</keyword>
<dbReference type="GO" id="GO:0003729">
    <property type="term" value="F:mRNA binding"/>
    <property type="evidence" value="ECO:0007669"/>
    <property type="project" value="TreeGrafter"/>
</dbReference>
<dbReference type="GO" id="GO:0043634">
    <property type="term" value="P:polyadenylation-dependent ncRNA catabolic process"/>
    <property type="evidence" value="ECO:0007669"/>
    <property type="project" value="TreeGrafter"/>
</dbReference>
<evidence type="ECO:0000259" key="5">
    <source>
        <dbReference type="Pfam" id="PF03828"/>
    </source>
</evidence>
<feature type="compositionally biased region" description="Low complexity" evidence="3">
    <location>
        <begin position="431"/>
        <end position="440"/>
    </location>
</feature>
<feature type="region of interest" description="Disordered" evidence="3">
    <location>
        <begin position="497"/>
        <end position="526"/>
    </location>
</feature>
<feature type="compositionally biased region" description="Basic and acidic residues" evidence="3">
    <location>
        <begin position="705"/>
        <end position="722"/>
    </location>
</feature>
<feature type="compositionally biased region" description="Low complexity" evidence="3">
    <location>
        <begin position="2516"/>
        <end position="2540"/>
    </location>
</feature>
<feature type="region of interest" description="Disordered" evidence="3">
    <location>
        <begin position="1"/>
        <end position="36"/>
    </location>
</feature>
<dbReference type="InterPro" id="IPR043519">
    <property type="entry name" value="NT_sf"/>
</dbReference>
<dbReference type="KEGG" id="phet:94293260"/>
<evidence type="ECO:0000313" key="6">
    <source>
        <dbReference type="EMBL" id="KAG5511646.1"/>
    </source>
</evidence>
<feature type="compositionally biased region" description="Polar residues" evidence="3">
    <location>
        <begin position="2136"/>
        <end position="2149"/>
    </location>
</feature>
<feature type="compositionally biased region" description="Basic and acidic residues" evidence="3">
    <location>
        <begin position="675"/>
        <end position="684"/>
    </location>
</feature>
<feature type="region of interest" description="Disordered" evidence="3">
    <location>
        <begin position="1332"/>
        <end position="1378"/>
    </location>
</feature>
<feature type="compositionally biased region" description="Polar residues" evidence="3">
    <location>
        <begin position="182"/>
        <end position="196"/>
    </location>
</feature>
<organism evidence="6 7">
    <name type="scientific">Porcisia hertigi</name>
    <dbReference type="NCBI Taxonomy" id="2761500"/>
    <lineage>
        <taxon>Eukaryota</taxon>
        <taxon>Discoba</taxon>
        <taxon>Euglenozoa</taxon>
        <taxon>Kinetoplastea</taxon>
        <taxon>Metakinetoplastina</taxon>
        <taxon>Trypanosomatida</taxon>
        <taxon>Trypanosomatidae</taxon>
        <taxon>Leishmaniinae</taxon>
        <taxon>Porcisia</taxon>
    </lineage>
</organism>
<feature type="compositionally biased region" description="Low complexity" evidence="3">
    <location>
        <begin position="1106"/>
        <end position="1115"/>
    </location>
</feature>
<feature type="region of interest" description="Disordered" evidence="3">
    <location>
        <begin position="58"/>
        <end position="91"/>
    </location>
</feature>
<dbReference type="GO" id="GO:0031123">
    <property type="term" value="P:RNA 3'-end processing"/>
    <property type="evidence" value="ECO:0007669"/>
    <property type="project" value="TreeGrafter"/>
</dbReference>
<dbReference type="RefSeq" id="XP_067759738.1">
    <property type="nucleotide sequence ID" value="XM_067903183.1"/>
</dbReference>
<dbReference type="Gene3D" id="1.10.1410.10">
    <property type="match status" value="2"/>
</dbReference>
<feature type="domain" description="PAP-associated" evidence="5">
    <location>
        <begin position="1702"/>
        <end position="1740"/>
    </location>
</feature>
<dbReference type="Gene3D" id="3.30.460.10">
    <property type="entry name" value="Beta Polymerase, domain 2"/>
    <property type="match status" value="1"/>
</dbReference>
<feature type="region of interest" description="Disordered" evidence="3">
    <location>
        <begin position="2401"/>
        <end position="2448"/>
    </location>
</feature>
<feature type="region of interest" description="Disordered" evidence="3">
    <location>
        <begin position="2591"/>
        <end position="2617"/>
    </location>
</feature>
<feature type="compositionally biased region" description="Low complexity" evidence="3">
    <location>
        <begin position="2159"/>
        <end position="2179"/>
    </location>
</feature>
<evidence type="ECO:0008006" key="8">
    <source>
        <dbReference type="Google" id="ProtNLM"/>
    </source>
</evidence>
<evidence type="ECO:0000256" key="1">
    <source>
        <dbReference type="ARBA" id="ARBA00022723"/>
    </source>
</evidence>
<dbReference type="SUPFAM" id="SSF81301">
    <property type="entry name" value="Nucleotidyltransferase"/>
    <property type="match status" value="1"/>
</dbReference>